<dbReference type="Proteomes" id="UP000504638">
    <property type="component" value="Unplaced"/>
</dbReference>
<name>A0A6G1G6X2_9PEZI</name>
<evidence type="ECO:0000313" key="3">
    <source>
        <dbReference type="RefSeq" id="XP_033535424.1"/>
    </source>
</evidence>
<gene>
    <name evidence="1 3" type="ORF">P152DRAFT_457161</name>
</gene>
<dbReference type="EMBL" id="ML975154">
    <property type="protein sequence ID" value="KAF1813793.1"/>
    <property type="molecule type" value="Genomic_DNA"/>
</dbReference>
<dbReference type="RefSeq" id="XP_033535424.1">
    <property type="nucleotide sequence ID" value="XM_033679171.1"/>
</dbReference>
<protein>
    <submittedName>
        <fullName evidence="1 3">Uncharacterized protein</fullName>
    </submittedName>
</protein>
<dbReference type="GeneID" id="54419741"/>
<keyword evidence="2" id="KW-1185">Reference proteome</keyword>
<accession>A0A6G1G6X2</accession>
<reference evidence="1 3" key="1">
    <citation type="submission" date="2020-01" db="EMBL/GenBank/DDBJ databases">
        <authorList>
            <consortium name="DOE Joint Genome Institute"/>
            <person name="Haridas S."/>
            <person name="Albert R."/>
            <person name="Binder M."/>
            <person name="Bloem J."/>
            <person name="Labutti K."/>
            <person name="Salamov A."/>
            <person name="Andreopoulos B."/>
            <person name="Baker S.E."/>
            <person name="Barry K."/>
            <person name="Bills G."/>
            <person name="Bluhm B.H."/>
            <person name="Cannon C."/>
            <person name="Castanera R."/>
            <person name="Culley D.E."/>
            <person name="Daum C."/>
            <person name="Ezra D."/>
            <person name="Gonzalez J.B."/>
            <person name="Henrissat B."/>
            <person name="Kuo A."/>
            <person name="Liang C."/>
            <person name="Lipzen A."/>
            <person name="Lutzoni F."/>
            <person name="Magnuson J."/>
            <person name="Mondo S."/>
            <person name="Nolan M."/>
            <person name="Ohm R."/>
            <person name="Pangilinan J."/>
            <person name="Park H.-J."/>
            <person name="Ramirez L."/>
            <person name="Alfaro M."/>
            <person name="Sun H."/>
            <person name="Tritt A."/>
            <person name="Yoshinaga Y."/>
            <person name="Zwiers L.-H."/>
            <person name="Turgeon B.G."/>
            <person name="Goodwin S.B."/>
            <person name="Spatafora J.W."/>
            <person name="Crous P.W."/>
            <person name="Grigoriev I.V."/>
        </authorList>
    </citation>
    <scope>NUCLEOTIDE SEQUENCE</scope>
    <source>
        <strain evidence="1 3">CBS 781.70</strain>
    </source>
</reference>
<reference evidence="3" key="3">
    <citation type="submission" date="2025-04" db="UniProtKB">
        <authorList>
            <consortium name="RefSeq"/>
        </authorList>
    </citation>
    <scope>IDENTIFICATION</scope>
    <source>
        <strain evidence="3">CBS 781.70</strain>
    </source>
</reference>
<dbReference type="AlphaFoldDB" id="A0A6G1G6X2"/>
<proteinExistence type="predicted"/>
<reference evidence="3" key="2">
    <citation type="submission" date="2020-04" db="EMBL/GenBank/DDBJ databases">
        <authorList>
            <consortium name="NCBI Genome Project"/>
        </authorList>
    </citation>
    <scope>NUCLEOTIDE SEQUENCE</scope>
    <source>
        <strain evidence="3">CBS 781.70</strain>
    </source>
</reference>
<sequence length="53" mass="5619">MSFRLARANTPRADIDDQGGPLVVAVWQEELESGAIPGDDSAADAALTIGRFF</sequence>
<evidence type="ECO:0000313" key="2">
    <source>
        <dbReference type="Proteomes" id="UP000504638"/>
    </source>
</evidence>
<organism evidence="1">
    <name type="scientific">Eremomyces bilateralis CBS 781.70</name>
    <dbReference type="NCBI Taxonomy" id="1392243"/>
    <lineage>
        <taxon>Eukaryota</taxon>
        <taxon>Fungi</taxon>
        <taxon>Dikarya</taxon>
        <taxon>Ascomycota</taxon>
        <taxon>Pezizomycotina</taxon>
        <taxon>Dothideomycetes</taxon>
        <taxon>Dothideomycetes incertae sedis</taxon>
        <taxon>Eremomycetales</taxon>
        <taxon>Eremomycetaceae</taxon>
        <taxon>Eremomyces</taxon>
    </lineage>
</organism>
<evidence type="ECO:0000313" key="1">
    <source>
        <dbReference type="EMBL" id="KAF1813793.1"/>
    </source>
</evidence>